<organism evidence="2 3">
    <name type="scientific">Arthrobacter phage CapnMurica</name>
    <dbReference type="NCBI Taxonomy" id="1772294"/>
    <lineage>
        <taxon>Viruses</taxon>
        <taxon>Duplodnaviria</taxon>
        <taxon>Heunggongvirae</taxon>
        <taxon>Uroviricota</taxon>
        <taxon>Caudoviricetes</taxon>
        <taxon>Gordonvirus</taxon>
        <taxon>Gordonvirus captnmurica</taxon>
    </lineage>
</organism>
<dbReference type="RefSeq" id="YP_009603411.1">
    <property type="nucleotide sequence ID" value="NC_041951.1"/>
</dbReference>
<feature type="transmembrane region" description="Helical" evidence="1">
    <location>
        <begin position="21"/>
        <end position="39"/>
    </location>
</feature>
<accession>A0A0U4B1U9</accession>
<dbReference type="Pfam" id="PF19880">
    <property type="entry name" value="DUF6353"/>
    <property type="match status" value="1"/>
</dbReference>
<name>A0A0U4B1U9_9CAUD</name>
<evidence type="ECO:0000313" key="3">
    <source>
        <dbReference type="Proteomes" id="UP000222888"/>
    </source>
</evidence>
<gene>
    <name evidence="2" type="primary">38</name>
    <name evidence="2" type="ORF">CAPNMURICA_38</name>
</gene>
<keyword evidence="3" id="KW-1185">Reference proteome</keyword>
<dbReference type="InterPro" id="IPR045933">
    <property type="entry name" value="DUF6353"/>
</dbReference>
<sequence>MSHITSIARGARKFVVDNSPMILTGMAVAGVVTTAVLAAKASPRAWMDIQHAESERTEPLTNVEKVKLTYHYFIPAAVAGSLTIGAIVMAQSINSRRQAAFISAYTIAQDRYREYQERVRETVGEQKEQDIHDEVSAKIARENPMSERDVIYTGKGHIMTYDPMSDRYFPADYPTLQQAEIDTNYQILEDGYASLNDFYSRCGLPNIPLGEEVGWTNDKKLELRITTMQNQEDNTPCFAIAFYTDPIRNYYRFNR</sequence>
<dbReference type="GeneID" id="40079291"/>
<dbReference type="KEGG" id="vg:40079291"/>
<dbReference type="EMBL" id="KU160641">
    <property type="protein sequence ID" value="ALY08638.1"/>
    <property type="molecule type" value="Genomic_DNA"/>
</dbReference>
<proteinExistence type="predicted"/>
<reference evidence="2 3" key="1">
    <citation type="submission" date="2015-11" db="EMBL/GenBank/DDBJ databases">
        <authorList>
            <person name="Amegashie A.K."/>
            <person name="Borst K.R."/>
            <person name="Casazza W.J."/>
            <person name="Chen K.H."/>
            <person name="Evans D.R."/>
            <person name="Huang J."/>
            <person name="Kaku B.M."/>
            <person name="Khetarpal S.K."/>
            <person name="Keifer M.E."/>
            <person name="Kolev H.M."/>
            <person name="McDonald H.N."/>
            <person name="Nkangabwa M.S."/>
            <person name="Rickstrew G.A."/>
            <person name="Schlossman J.R."/>
            <person name="Tender C.M."/>
            <person name="Thomas C.G."/>
            <person name="Vanderveen L.N."/>
            <person name="Varma R.N."/>
            <person name="Wong N."/>
            <person name="Zhang C.W."/>
            <person name="Cutting C.L."/>
            <person name="Davison P.A."/>
            <person name="Braun M.A."/>
            <person name="Lopez A.J."/>
            <person name="Jarvik J.W."/>
            <person name="Bradley K.W."/>
            <person name="Asai D.J."/>
            <person name="Bowman C.A."/>
            <person name="Russell D.A."/>
            <person name="Pope W.H."/>
            <person name="Jacobs-Sera D."/>
            <person name="Hendrix R.W."/>
            <person name="Hatfull G.F."/>
        </authorList>
    </citation>
    <scope>NUCLEOTIDE SEQUENCE [LARGE SCALE GENOMIC DNA]</scope>
</reference>
<evidence type="ECO:0000256" key="1">
    <source>
        <dbReference type="SAM" id="Phobius"/>
    </source>
</evidence>
<protein>
    <submittedName>
        <fullName evidence="2">Uncharacterized protein</fullName>
    </submittedName>
</protein>
<keyword evidence="1" id="KW-0812">Transmembrane</keyword>
<keyword evidence="1" id="KW-0472">Membrane</keyword>
<keyword evidence="1" id="KW-1133">Transmembrane helix</keyword>
<dbReference type="OrthoDB" id="20128at10239"/>
<dbReference type="Proteomes" id="UP000222888">
    <property type="component" value="Segment"/>
</dbReference>
<feature type="transmembrane region" description="Helical" evidence="1">
    <location>
        <begin position="70"/>
        <end position="90"/>
    </location>
</feature>
<evidence type="ECO:0000313" key="2">
    <source>
        <dbReference type="EMBL" id="ALY08638.1"/>
    </source>
</evidence>